<dbReference type="AlphaFoldDB" id="A0A8H5HPP8"/>
<evidence type="ECO:0000313" key="3">
    <source>
        <dbReference type="EMBL" id="KAF5386951.1"/>
    </source>
</evidence>
<comment type="caution">
    <text evidence="3">The sequence shown here is derived from an EMBL/GenBank/DDBJ whole genome shotgun (WGS) entry which is preliminary data.</text>
</comment>
<evidence type="ECO:0000313" key="4">
    <source>
        <dbReference type="Proteomes" id="UP000565441"/>
    </source>
</evidence>
<sequence>MSLQHGHDSLNLCSVAQVFHLPSLCCDNLSWLCAVHASKSPKTTSSKTTSPITTSLKTTSPTITSPTKTTDITSSTSSLSATTTTNTVTSTSPKSTISSSSTTSATSLTSPLTSNSITSIQSVNSTDTNAPASRLGGSLSKVFSTSSSLNSSRQFIPLPTSITSATSTGINSASPSSTERHVGAIVGGIIGGISALTLIMALFWVCRGRRVRLNLAKRLDFLHTAKPKALSNTITFEKEDWLVQVDGAMAAAARQTERARSRTESNQKGLGGSNDYYYSDGYQSPDLMEAKAQQADFRNAAMMTSTSLHADEEWESHDPIYGGGYSTLASETGEGSDLEPGGGPWGHPHSLDDFERRSNASSIPDINEMDKEALEKHRDIMLEKMCKLLDEEPQGPGFVVL</sequence>
<feature type="compositionally biased region" description="Basic and acidic residues" evidence="1">
    <location>
        <begin position="255"/>
        <end position="265"/>
    </location>
</feature>
<evidence type="ECO:0000256" key="1">
    <source>
        <dbReference type="SAM" id="MobiDB-lite"/>
    </source>
</evidence>
<dbReference type="EMBL" id="JAACJP010000002">
    <property type="protein sequence ID" value="KAF5386951.1"/>
    <property type="molecule type" value="Genomic_DNA"/>
</dbReference>
<accession>A0A8H5HPP8</accession>
<protein>
    <submittedName>
        <fullName evidence="3">Uncharacterized protein</fullName>
    </submittedName>
</protein>
<gene>
    <name evidence="3" type="ORF">D9615_002028</name>
</gene>
<dbReference type="Proteomes" id="UP000565441">
    <property type="component" value="Unassembled WGS sequence"/>
</dbReference>
<dbReference type="OrthoDB" id="3069338at2759"/>
<keyword evidence="2" id="KW-0812">Transmembrane</keyword>
<feature type="region of interest" description="Disordered" evidence="1">
    <location>
        <begin position="41"/>
        <end position="112"/>
    </location>
</feature>
<keyword evidence="4" id="KW-1185">Reference proteome</keyword>
<feature type="transmembrane region" description="Helical" evidence="2">
    <location>
        <begin position="182"/>
        <end position="205"/>
    </location>
</feature>
<evidence type="ECO:0000256" key="2">
    <source>
        <dbReference type="SAM" id="Phobius"/>
    </source>
</evidence>
<keyword evidence="2" id="KW-1133">Transmembrane helix</keyword>
<name>A0A8H5HPP8_9AGAR</name>
<organism evidence="3 4">
    <name type="scientific">Tricholomella constricta</name>
    <dbReference type="NCBI Taxonomy" id="117010"/>
    <lineage>
        <taxon>Eukaryota</taxon>
        <taxon>Fungi</taxon>
        <taxon>Dikarya</taxon>
        <taxon>Basidiomycota</taxon>
        <taxon>Agaricomycotina</taxon>
        <taxon>Agaricomycetes</taxon>
        <taxon>Agaricomycetidae</taxon>
        <taxon>Agaricales</taxon>
        <taxon>Tricholomatineae</taxon>
        <taxon>Lyophyllaceae</taxon>
        <taxon>Tricholomella</taxon>
    </lineage>
</organism>
<reference evidence="3 4" key="1">
    <citation type="journal article" date="2020" name="ISME J.">
        <title>Uncovering the hidden diversity of litter-decomposition mechanisms in mushroom-forming fungi.</title>
        <authorList>
            <person name="Floudas D."/>
            <person name="Bentzer J."/>
            <person name="Ahren D."/>
            <person name="Johansson T."/>
            <person name="Persson P."/>
            <person name="Tunlid A."/>
        </authorList>
    </citation>
    <scope>NUCLEOTIDE SEQUENCE [LARGE SCALE GENOMIC DNA]</scope>
    <source>
        <strain evidence="3 4">CBS 661.87</strain>
    </source>
</reference>
<keyword evidence="2" id="KW-0472">Membrane</keyword>
<feature type="region of interest" description="Disordered" evidence="1">
    <location>
        <begin position="254"/>
        <end position="274"/>
    </location>
</feature>
<proteinExistence type="predicted"/>